<sequence length="143" mass="15176">MRFRMERRAPYALAVQLVSAGAGLALLFVQQFSPLPPPGPCDGAAQIVYDTGRTCHAGLDAMFRALAAPAQPGFVRAVYVRPADGPVHGPWVGAHQATYVWQPGTLAAYAAPQQAQAARRSGGGRLLPYGDVVEITVHLVTKE</sequence>
<dbReference type="SUPFAM" id="SSF160387">
    <property type="entry name" value="NosL/MerB-like"/>
    <property type="match status" value="1"/>
</dbReference>
<organism evidence="1 2">
    <name type="scientific">Pseudoduganella rivuli</name>
    <dbReference type="NCBI Taxonomy" id="2666085"/>
    <lineage>
        <taxon>Bacteria</taxon>
        <taxon>Pseudomonadati</taxon>
        <taxon>Pseudomonadota</taxon>
        <taxon>Betaproteobacteria</taxon>
        <taxon>Burkholderiales</taxon>
        <taxon>Oxalobacteraceae</taxon>
        <taxon>Telluria group</taxon>
        <taxon>Pseudoduganella</taxon>
    </lineage>
</organism>
<evidence type="ECO:0000313" key="1">
    <source>
        <dbReference type="EMBL" id="MRV71830.1"/>
    </source>
</evidence>
<proteinExistence type="predicted"/>
<accession>A0A7X2IL31</accession>
<gene>
    <name evidence="1" type="ORF">GJ700_08815</name>
</gene>
<dbReference type="AlphaFoldDB" id="A0A7X2IL31"/>
<dbReference type="Proteomes" id="UP000446768">
    <property type="component" value="Unassembled WGS sequence"/>
</dbReference>
<protein>
    <submittedName>
        <fullName evidence="1">Uncharacterized protein</fullName>
    </submittedName>
</protein>
<evidence type="ECO:0000313" key="2">
    <source>
        <dbReference type="Proteomes" id="UP000446768"/>
    </source>
</evidence>
<reference evidence="1 2" key="1">
    <citation type="submission" date="2019-11" db="EMBL/GenBank/DDBJ databases">
        <title>Novel species isolated from a subtropical stream in China.</title>
        <authorList>
            <person name="Lu H."/>
        </authorList>
    </citation>
    <scope>NUCLEOTIDE SEQUENCE [LARGE SCALE GENOMIC DNA]</scope>
    <source>
        <strain evidence="1 2">FT92W</strain>
    </source>
</reference>
<dbReference type="RefSeq" id="WP_154372704.1">
    <property type="nucleotide sequence ID" value="NZ_WKJJ01000004.1"/>
</dbReference>
<dbReference type="EMBL" id="WKJJ01000004">
    <property type="protein sequence ID" value="MRV71830.1"/>
    <property type="molecule type" value="Genomic_DNA"/>
</dbReference>
<keyword evidence="2" id="KW-1185">Reference proteome</keyword>
<comment type="caution">
    <text evidence="1">The sequence shown here is derived from an EMBL/GenBank/DDBJ whole genome shotgun (WGS) entry which is preliminary data.</text>
</comment>
<name>A0A7X2IL31_9BURK</name>